<dbReference type="EMBL" id="GBXM01029735">
    <property type="protein sequence ID" value="JAH78842.1"/>
    <property type="molecule type" value="Transcribed_RNA"/>
</dbReference>
<proteinExistence type="predicted"/>
<accession>A0A0E9VLB7</accession>
<evidence type="ECO:0000313" key="2">
    <source>
        <dbReference type="EMBL" id="JAH78842.1"/>
    </source>
</evidence>
<dbReference type="AlphaFoldDB" id="A0A0E9VLB7"/>
<feature type="compositionally biased region" description="Polar residues" evidence="1">
    <location>
        <begin position="29"/>
        <end position="43"/>
    </location>
</feature>
<evidence type="ECO:0000256" key="1">
    <source>
        <dbReference type="SAM" id="MobiDB-lite"/>
    </source>
</evidence>
<reference evidence="2" key="2">
    <citation type="journal article" date="2015" name="Fish Shellfish Immunol.">
        <title>Early steps in the European eel (Anguilla anguilla)-Vibrio vulnificus interaction in the gills: Role of the RtxA13 toxin.</title>
        <authorList>
            <person name="Callol A."/>
            <person name="Pajuelo D."/>
            <person name="Ebbesson L."/>
            <person name="Teles M."/>
            <person name="MacKenzie S."/>
            <person name="Amaro C."/>
        </authorList>
    </citation>
    <scope>NUCLEOTIDE SEQUENCE</scope>
</reference>
<name>A0A0E9VLB7_ANGAN</name>
<reference evidence="2" key="1">
    <citation type="submission" date="2014-11" db="EMBL/GenBank/DDBJ databases">
        <authorList>
            <person name="Amaro Gonzalez C."/>
        </authorList>
    </citation>
    <scope>NUCLEOTIDE SEQUENCE</scope>
</reference>
<organism evidence="2">
    <name type="scientific">Anguilla anguilla</name>
    <name type="common">European freshwater eel</name>
    <name type="synonym">Muraena anguilla</name>
    <dbReference type="NCBI Taxonomy" id="7936"/>
    <lineage>
        <taxon>Eukaryota</taxon>
        <taxon>Metazoa</taxon>
        <taxon>Chordata</taxon>
        <taxon>Craniata</taxon>
        <taxon>Vertebrata</taxon>
        <taxon>Euteleostomi</taxon>
        <taxon>Actinopterygii</taxon>
        <taxon>Neopterygii</taxon>
        <taxon>Teleostei</taxon>
        <taxon>Anguilliformes</taxon>
        <taxon>Anguillidae</taxon>
        <taxon>Anguilla</taxon>
    </lineage>
</organism>
<feature type="region of interest" description="Disordered" evidence="1">
    <location>
        <begin position="1"/>
        <end position="60"/>
    </location>
</feature>
<feature type="compositionally biased region" description="Polar residues" evidence="1">
    <location>
        <begin position="1"/>
        <end position="10"/>
    </location>
</feature>
<protein>
    <submittedName>
        <fullName evidence="2">Uncharacterized protein</fullName>
    </submittedName>
</protein>
<feature type="compositionally biased region" description="Basic and acidic residues" evidence="1">
    <location>
        <begin position="48"/>
        <end position="60"/>
    </location>
</feature>
<sequence length="60" mass="6727">MQRGGTSVNRKTNNAKKKEKKQAGKILPVSNSFKMSNMASVSFSAIVPEDRNKKEDKKEE</sequence>